<organism evidence="3 4">
    <name type="scientific">Pleurodeles waltl</name>
    <name type="common">Iberian ribbed newt</name>
    <dbReference type="NCBI Taxonomy" id="8319"/>
    <lineage>
        <taxon>Eukaryota</taxon>
        <taxon>Metazoa</taxon>
        <taxon>Chordata</taxon>
        <taxon>Craniata</taxon>
        <taxon>Vertebrata</taxon>
        <taxon>Euteleostomi</taxon>
        <taxon>Amphibia</taxon>
        <taxon>Batrachia</taxon>
        <taxon>Caudata</taxon>
        <taxon>Salamandroidea</taxon>
        <taxon>Salamandridae</taxon>
        <taxon>Pleurodelinae</taxon>
        <taxon>Pleurodeles</taxon>
    </lineage>
</organism>
<dbReference type="AlphaFoldDB" id="A0AAV7W455"/>
<evidence type="ECO:0000256" key="1">
    <source>
        <dbReference type="SAM" id="Coils"/>
    </source>
</evidence>
<accession>A0AAV7W455</accession>
<feature type="compositionally biased region" description="Low complexity" evidence="2">
    <location>
        <begin position="84"/>
        <end position="95"/>
    </location>
</feature>
<evidence type="ECO:0000313" key="4">
    <source>
        <dbReference type="Proteomes" id="UP001066276"/>
    </source>
</evidence>
<feature type="compositionally biased region" description="Low complexity" evidence="2">
    <location>
        <begin position="64"/>
        <end position="77"/>
    </location>
</feature>
<dbReference type="Proteomes" id="UP001066276">
    <property type="component" value="Chromosome 1_2"/>
</dbReference>
<reference evidence="3" key="1">
    <citation type="journal article" date="2022" name="bioRxiv">
        <title>Sequencing and chromosome-scale assembly of the giantPleurodeles waltlgenome.</title>
        <authorList>
            <person name="Brown T."/>
            <person name="Elewa A."/>
            <person name="Iarovenko S."/>
            <person name="Subramanian E."/>
            <person name="Araus A.J."/>
            <person name="Petzold A."/>
            <person name="Susuki M."/>
            <person name="Suzuki K.-i.T."/>
            <person name="Hayashi T."/>
            <person name="Toyoda A."/>
            <person name="Oliveira C."/>
            <person name="Osipova E."/>
            <person name="Leigh N.D."/>
            <person name="Simon A."/>
            <person name="Yun M.H."/>
        </authorList>
    </citation>
    <scope>NUCLEOTIDE SEQUENCE</scope>
    <source>
        <strain evidence="3">20211129_DDA</strain>
        <tissue evidence="3">Liver</tissue>
    </source>
</reference>
<comment type="caution">
    <text evidence="3">The sequence shown here is derived from an EMBL/GenBank/DDBJ whole genome shotgun (WGS) entry which is preliminary data.</text>
</comment>
<feature type="region of interest" description="Disordered" evidence="2">
    <location>
        <begin position="58"/>
        <end position="103"/>
    </location>
</feature>
<sequence>MRYRHILDVEFGFRNMARCYRHERVTGVWRAFAQGGQSLPITATTTSTMAPTTVAQRMTATVEGPSTSSAPGPQTAAPAPPSPSTALAPAQPSTSGTQTTPAAVIDNAEFQQMRRDMQRMLCRMNRLQQEVSRNSRRLRQIKKILRRANL</sequence>
<keyword evidence="4" id="KW-1185">Reference proteome</keyword>
<proteinExistence type="predicted"/>
<name>A0AAV7W455_PLEWA</name>
<evidence type="ECO:0000313" key="3">
    <source>
        <dbReference type="EMBL" id="KAJ1207642.1"/>
    </source>
</evidence>
<evidence type="ECO:0000256" key="2">
    <source>
        <dbReference type="SAM" id="MobiDB-lite"/>
    </source>
</evidence>
<keyword evidence="1" id="KW-0175">Coiled coil</keyword>
<protein>
    <submittedName>
        <fullName evidence="3">Uncharacterized protein</fullName>
    </submittedName>
</protein>
<gene>
    <name evidence="3" type="ORF">NDU88_003032</name>
</gene>
<feature type="coiled-coil region" evidence="1">
    <location>
        <begin position="110"/>
        <end position="144"/>
    </location>
</feature>
<dbReference type="EMBL" id="JANPWB010000002">
    <property type="protein sequence ID" value="KAJ1207642.1"/>
    <property type="molecule type" value="Genomic_DNA"/>
</dbReference>